<dbReference type="SMART" id="SM00388">
    <property type="entry name" value="HisKA"/>
    <property type="match status" value="1"/>
</dbReference>
<dbReference type="InterPro" id="IPR031621">
    <property type="entry name" value="HisKA_7TM"/>
</dbReference>
<gene>
    <name evidence="10" type="ORF">J0X25_00110</name>
</gene>
<reference evidence="10 11" key="1">
    <citation type="submission" date="2021-03" db="EMBL/GenBank/DDBJ databases">
        <title>Haloterrigena longa sp. nov. and Haloterrigena limicola sp. nov., extremely halophilic archaea isolated from a salt lake.</title>
        <authorList>
            <person name="Henglin C."/>
        </authorList>
    </citation>
    <scope>NUCLEOTIDE SEQUENCE [LARGE SCALE GENOMIC DNA]</scope>
    <source>
        <strain evidence="10 11">KZCA68</strain>
    </source>
</reference>
<keyword evidence="7" id="KW-0812">Transmembrane</keyword>
<protein>
    <recommendedName>
        <fullName evidence="2">histidine kinase</fullName>
        <ecNumber evidence="2">2.7.13.3</ecNumber>
    </recommendedName>
</protein>
<dbReference type="PROSITE" id="PS50113">
    <property type="entry name" value="PAC"/>
    <property type="match status" value="1"/>
</dbReference>
<feature type="compositionally biased region" description="Acidic residues" evidence="6">
    <location>
        <begin position="622"/>
        <end position="640"/>
    </location>
</feature>
<feature type="transmembrane region" description="Helical" evidence="7">
    <location>
        <begin position="179"/>
        <end position="195"/>
    </location>
</feature>
<dbReference type="Proteomes" id="UP000663203">
    <property type="component" value="Chromosome"/>
</dbReference>
<dbReference type="RefSeq" id="WP_207289004.1">
    <property type="nucleotide sequence ID" value="NZ_CP071462.1"/>
</dbReference>
<dbReference type="Pfam" id="PF16927">
    <property type="entry name" value="HisKA_7TM"/>
    <property type="match status" value="1"/>
</dbReference>
<dbReference type="SUPFAM" id="SSF47384">
    <property type="entry name" value="Homodimeric domain of signal transducing histidine kinase"/>
    <property type="match status" value="1"/>
</dbReference>
<dbReference type="InterPro" id="IPR003661">
    <property type="entry name" value="HisK_dim/P_dom"/>
</dbReference>
<evidence type="ECO:0000313" key="10">
    <source>
        <dbReference type="EMBL" id="QSW99397.1"/>
    </source>
</evidence>
<dbReference type="AlphaFoldDB" id="A0A8A2VFF2"/>
<evidence type="ECO:0000256" key="5">
    <source>
        <dbReference type="ARBA" id="ARBA00023012"/>
    </source>
</evidence>
<dbReference type="InterPro" id="IPR035965">
    <property type="entry name" value="PAS-like_dom_sf"/>
</dbReference>
<dbReference type="Pfam" id="PF02518">
    <property type="entry name" value="HATPase_c"/>
    <property type="match status" value="1"/>
</dbReference>
<keyword evidence="11" id="KW-1185">Reference proteome</keyword>
<feature type="transmembrane region" description="Helical" evidence="7">
    <location>
        <begin position="99"/>
        <end position="117"/>
    </location>
</feature>
<dbReference type="InterPro" id="IPR000014">
    <property type="entry name" value="PAS"/>
</dbReference>
<evidence type="ECO:0000256" key="2">
    <source>
        <dbReference type="ARBA" id="ARBA00012438"/>
    </source>
</evidence>
<dbReference type="Pfam" id="PF00512">
    <property type="entry name" value="HisKA"/>
    <property type="match status" value="1"/>
</dbReference>
<dbReference type="PANTHER" id="PTHR43711:SF1">
    <property type="entry name" value="HISTIDINE KINASE 1"/>
    <property type="match status" value="1"/>
</dbReference>
<feature type="transmembrane region" description="Helical" evidence="7">
    <location>
        <begin position="6"/>
        <end position="27"/>
    </location>
</feature>
<dbReference type="Pfam" id="PF08448">
    <property type="entry name" value="PAS_4"/>
    <property type="match status" value="1"/>
</dbReference>
<dbReference type="GO" id="GO:0000155">
    <property type="term" value="F:phosphorelay sensor kinase activity"/>
    <property type="evidence" value="ECO:0007669"/>
    <property type="project" value="InterPro"/>
</dbReference>
<evidence type="ECO:0000256" key="1">
    <source>
        <dbReference type="ARBA" id="ARBA00000085"/>
    </source>
</evidence>
<keyword evidence="7" id="KW-0472">Membrane</keyword>
<feature type="transmembrane region" description="Helical" evidence="7">
    <location>
        <begin position="207"/>
        <end position="225"/>
    </location>
</feature>
<dbReference type="SMART" id="SM00387">
    <property type="entry name" value="HATPase_c"/>
    <property type="match status" value="1"/>
</dbReference>
<evidence type="ECO:0000259" key="9">
    <source>
        <dbReference type="PROSITE" id="PS50113"/>
    </source>
</evidence>
<dbReference type="InterPro" id="IPR036890">
    <property type="entry name" value="HATPase_C_sf"/>
</dbReference>
<organism evidence="10 11">
    <name type="scientific">Haloterrigena alkaliphila</name>
    <dbReference type="NCBI Taxonomy" id="2816475"/>
    <lineage>
        <taxon>Archaea</taxon>
        <taxon>Methanobacteriati</taxon>
        <taxon>Methanobacteriota</taxon>
        <taxon>Stenosarchaea group</taxon>
        <taxon>Halobacteria</taxon>
        <taxon>Halobacteriales</taxon>
        <taxon>Natrialbaceae</taxon>
        <taxon>Haloterrigena</taxon>
    </lineage>
</organism>
<dbReference type="InterPro" id="IPR013656">
    <property type="entry name" value="PAS_4"/>
</dbReference>
<comment type="catalytic activity">
    <reaction evidence="1">
        <text>ATP + protein L-histidine = ADP + protein N-phospho-L-histidine.</text>
        <dbReference type="EC" id="2.7.13.3"/>
    </reaction>
</comment>
<dbReference type="NCBIfam" id="TIGR00229">
    <property type="entry name" value="sensory_box"/>
    <property type="match status" value="1"/>
</dbReference>
<dbReference type="Gene3D" id="3.30.565.10">
    <property type="entry name" value="Histidine kinase-like ATPase, C-terminal domain"/>
    <property type="match status" value="1"/>
</dbReference>
<name>A0A8A2VFF2_9EURY</name>
<dbReference type="SUPFAM" id="SSF55785">
    <property type="entry name" value="PYP-like sensor domain (PAS domain)"/>
    <property type="match status" value="1"/>
</dbReference>
<dbReference type="InterPro" id="IPR005467">
    <property type="entry name" value="His_kinase_dom"/>
</dbReference>
<keyword evidence="4" id="KW-0418">Kinase</keyword>
<feature type="transmembrane region" description="Helical" evidence="7">
    <location>
        <begin position="34"/>
        <end position="56"/>
    </location>
</feature>
<keyword evidence="5" id="KW-0902">Two-component regulatory system</keyword>
<feature type="region of interest" description="Disordered" evidence="6">
    <location>
        <begin position="469"/>
        <end position="538"/>
    </location>
</feature>
<evidence type="ECO:0000259" key="8">
    <source>
        <dbReference type="PROSITE" id="PS50109"/>
    </source>
</evidence>
<evidence type="ECO:0000256" key="7">
    <source>
        <dbReference type="SAM" id="Phobius"/>
    </source>
</evidence>
<dbReference type="InterPro" id="IPR036097">
    <property type="entry name" value="HisK_dim/P_sf"/>
</dbReference>
<proteinExistence type="predicted"/>
<feature type="domain" description="PAC" evidence="9">
    <location>
        <begin position="296"/>
        <end position="349"/>
    </location>
</feature>
<dbReference type="InterPro" id="IPR003594">
    <property type="entry name" value="HATPase_dom"/>
</dbReference>
<dbReference type="CDD" id="cd00075">
    <property type="entry name" value="HATPase"/>
    <property type="match status" value="1"/>
</dbReference>
<sequence length="651" mass="69907">MAYSLLSTQTIYALATLTAVGAIVMLWQYRERTGALALLLMMGAMAIWNGAVLLLLSTESATVASLSLRTTSVGITFVSMLKLVFVLEYTGREHLLRPRIVGALAIPPVAVVILSFTNPADLIYTTLQPAEAGPLPIEYEFGPGALVYTVYAYGINVVTTAMVLAFVYRSRAVYRGQSLALLGGALAPWIAHAVYAADLTAIDPMPVGGILSSVLFAVAIGRYRLLDLMPIARNRVLDTVADGIFVVDTDDRLIDVNPAGRRLLASVDVETESLVGRSFPSLFDETGLRDWYEAVTNGRAETATELSVGATHVRITATPIDDDRDRRVGWLLVARDVTERKRHEEQLERQNSRLQRFASLVSHDLRNPLNVADGYLEMARETDDDAHLEEVAQSHERMETIIDDVLTLAREGADVADPEPVPLERVARHAWNGVETGGASIGIDGDATILADPERLQRALENLFRNAVEHGSTSHSEPGGSEDAVEHGSTSPASHTQQDAVEHGSTSPASHTQRNAVPHGNEAGDGTDLEITVGTIDDDGDGSIEGFFVADDGIGIPACRREQVLESGYTTGENGTGLGLSIVEEIAAAHNWSVHVAESETGGARFEFRGVESITDSGGSEPDAESETVADSSDDEAPNDDSDRSADVPMR</sequence>
<feature type="region of interest" description="Disordered" evidence="6">
    <location>
        <begin position="610"/>
        <end position="651"/>
    </location>
</feature>
<feature type="domain" description="Histidine kinase" evidence="8">
    <location>
        <begin position="360"/>
        <end position="609"/>
    </location>
</feature>
<dbReference type="PANTHER" id="PTHR43711">
    <property type="entry name" value="TWO-COMPONENT HISTIDINE KINASE"/>
    <property type="match status" value="1"/>
</dbReference>
<evidence type="ECO:0000313" key="11">
    <source>
        <dbReference type="Proteomes" id="UP000663203"/>
    </source>
</evidence>
<dbReference type="CDD" id="cd00082">
    <property type="entry name" value="HisKA"/>
    <property type="match status" value="1"/>
</dbReference>
<dbReference type="SMART" id="SM00091">
    <property type="entry name" value="PAS"/>
    <property type="match status" value="1"/>
</dbReference>
<keyword evidence="7" id="KW-1133">Transmembrane helix</keyword>
<feature type="transmembrane region" description="Helical" evidence="7">
    <location>
        <begin position="68"/>
        <end position="87"/>
    </location>
</feature>
<evidence type="ECO:0000256" key="3">
    <source>
        <dbReference type="ARBA" id="ARBA00022679"/>
    </source>
</evidence>
<dbReference type="PROSITE" id="PS50109">
    <property type="entry name" value="HIS_KIN"/>
    <property type="match status" value="1"/>
</dbReference>
<dbReference type="InterPro" id="IPR050736">
    <property type="entry name" value="Sensor_HK_Regulatory"/>
</dbReference>
<feature type="transmembrane region" description="Helical" evidence="7">
    <location>
        <begin position="145"/>
        <end position="167"/>
    </location>
</feature>
<feature type="compositionally biased region" description="Basic and acidic residues" evidence="6">
    <location>
        <begin position="641"/>
        <end position="651"/>
    </location>
</feature>
<feature type="compositionally biased region" description="Polar residues" evidence="6">
    <location>
        <begin position="488"/>
        <end position="515"/>
    </location>
</feature>
<dbReference type="KEGG" id="hakz:J0X25_00110"/>
<dbReference type="EC" id="2.7.13.3" evidence="2"/>
<accession>A0A8A2VFF2</accession>
<dbReference type="SUPFAM" id="SSF55874">
    <property type="entry name" value="ATPase domain of HSP90 chaperone/DNA topoisomerase II/histidine kinase"/>
    <property type="match status" value="1"/>
</dbReference>
<evidence type="ECO:0000256" key="4">
    <source>
        <dbReference type="ARBA" id="ARBA00022777"/>
    </source>
</evidence>
<dbReference type="Gene3D" id="3.30.450.20">
    <property type="entry name" value="PAS domain"/>
    <property type="match status" value="1"/>
</dbReference>
<dbReference type="CDD" id="cd00130">
    <property type="entry name" value="PAS"/>
    <property type="match status" value="1"/>
</dbReference>
<evidence type="ECO:0000256" key="6">
    <source>
        <dbReference type="SAM" id="MobiDB-lite"/>
    </source>
</evidence>
<keyword evidence="3" id="KW-0808">Transferase</keyword>
<dbReference type="EMBL" id="CP071462">
    <property type="protein sequence ID" value="QSW99397.1"/>
    <property type="molecule type" value="Genomic_DNA"/>
</dbReference>
<dbReference type="GeneID" id="63185661"/>
<dbReference type="Gene3D" id="1.10.287.130">
    <property type="match status" value="1"/>
</dbReference>
<dbReference type="InterPro" id="IPR000700">
    <property type="entry name" value="PAS-assoc_C"/>
</dbReference>